<feature type="compositionally biased region" description="Basic and acidic residues" evidence="2">
    <location>
        <begin position="533"/>
        <end position="544"/>
    </location>
</feature>
<dbReference type="InterPro" id="IPR036734">
    <property type="entry name" value="Neur_chan_lig-bd_sf"/>
</dbReference>
<keyword evidence="3" id="KW-0472">Membrane</keyword>
<name>A0A7R9U1D8_9STRA</name>
<dbReference type="GO" id="GO:0004888">
    <property type="term" value="F:transmembrane signaling receptor activity"/>
    <property type="evidence" value="ECO:0007669"/>
    <property type="project" value="InterPro"/>
</dbReference>
<evidence type="ECO:0000256" key="3">
    <source>
        <dbReference type="SAM" id="Phobius"/>
    </source>
</evidence>
<feature type="transmembrane region" description="Helical" evidence="3">
    <location>
        <begin position="244"/>
        <end position="266"/>
    </location>
</feature>
<evidence type="ECO:0008006" key="5">
    <source>
        <dbReference type="Google" id="ProtNLM"/>
    </source>
</evidence>
<dbReference type="InterPro" id="IPR038050">
    <property type="entry name" value="Neuro_actylchol_rec"/>
</dbReference>
<accession>A0A7R9U1D8</accession>
<keyword evidence="3" id="KW-0812">Transmembrane</keyword>
<dbReference type="Gene3D" id="2.70.170.10">
    <property type="entry name" value="Neurotransmitter-gated ion-channel ligand-binding domain"/>
    <property type="match status" value="1"/>
</dbReference>
<dbReference type="Gene3D" id="1.20.58.390">
    <property type="entry name" value="Neurotransmitter-gated ion-channel transmembrane domain"/>
    <property type="match status" value="1"/>
</dbReference>
<dbReference type="EMBL" id="HBEA01001234">
    <property type="protein sequence ID" value="CAD8251412.1"/>
    <property type="molecule type" value="Transcribed_RNA"/>
</dbReference>
<dbReference type="InterPro" id="IPR036719">
    <property type="entry name" value="Neuro-gated_channel_TM_sf"/>
</dbReference>
<dbReference type="AlphaFoldDB" id="A0A7R9U1D8"/>
<evidence type="ECO:0000256" key="2">
    <source>
        <dbReference type="SAM" id="MobiDB-lite"/>
    </source>
</evidence>
<dbReference type="SUPFAM" id="SSF63712">
    <property type="entry name" value="Nicotinic receptor ligand binding domain-like"/>
    <property type="match status" value="1"/>
</dbReference>
<feature type="region of interest" description="Disordered" evidence="2">
    <location>
        <begin position="448"/>
        <end position="544"/>
    </location>
</feature>
<dbReference type="InterPro" id="IPR006201">
    <property type="entry name" value="Neur_channel"/>
</dbReference>
<protein>
    <recommendedName>
        <fullName evidence="5">Neurotransmitter-gated ion-channel ligand-binding domain-containing protein</fullName>
    </recommendedName>
</protein>
<gene>
    <name evidence="4" type="ORF">PPYR1160_LOCUS903</name>
</gene>
<sequence>MDGDIALSHIFSAGAEDVFDDVHFAADEQGAHETNGGLSLFERALDTKKRRSLPAVMGFKPIVFVGFKIQHIGRIDHVHGEFQVRFKVFFRWTDPTIKGKFSNGDVLHGEDLGFNPALDVANEIFLKKKGGRIRVVDSAEGSVKQSWEYLGSIALKERVNCVVDHPFDFHNLHIIIKPQKLTTDDIELLPNEYERAVEAQREDEWNIIGALMQTYETAPSASSTSKVYPTIHIVILVERQSHWYLWNVFAPMCGCVILSWFIFLFGGTDGGDVDLLPARFEICVGLLLGIIATKFVVSNNIPKTPVQTLCDSYILVCYTAVLGCGIGVGLVGLVDVYFGQDPAYFLNVVWALSCIGLFLLAQLIFYLRYAQNRNFRNQWVDRAIIEEAVFVNEDYLTASPGAKLARTGSGFMERTSRAQRLMSFGHEGLVRKIVAANWKSDPAMHEFSRQFSDDPSEQQGGLTPVCENSEDDVLQDGSSRTRRKASSKGGSSMAPMGQQTAEMQALGMTLTDHRSRRELLRKTESLPLPGQAEDVKDSRQIEKS</sequence>
<dbReference type="PANTHER" id="PTHR18945">
    <property type="entry name" value="NEUROTRANSMITTER GATED ION CHANNEL"/>
    <property type="match status" value="1"/>
</dbReference>
<keyword evidence="3" id="KW-1133">Transmembrane helix</keyword>
<proteinExistence type="predicted"/>
<organism evidence="4">
    <name type="scientific">Pinguiococcus pyrenoidosus</name>
    <dbReference type="NCBI Taxonomy" id="172671"/>
    <lineage>
        <taxon>Eukaryota</taxon>
        <taxon>Sar</taxon>
        <taxon>Stramenopiles</taxon>
        <taxon>Ochrophyta</taxon>
        <taxon>Pinguiophyceae</taxon>
        <taxon>Pinguiochrysidales</taxon>
        <taxon>Pinguiochrysidaceae</taxon>
        <taxon>Pinguiococcus</taxon>
    </lineage>
</organism>
<feature type="transmembrane region" description="Helical" evidence="3">
    <location>
        <begin position="278"/>
        <end position="301"/>
    </location>
</feature>
<dbReference type="SUPFAM" id="SSF90112">
    <property type="entry name" value="Neurotransmitter-gated ion-channel transmembrane pore"/>
    <property type="match status" value="1"/>
</dbReference>
<feature type="compositionally biased region" description="Basic and acidic residues" evidence="2">
    <location>
        <begin position="511"/>
        <end position="524"/>
    </location>
</feature>
<feature type="transmembrane region" description="Helical" evidence="3">
    <location>
        <begin position="313"/>
        <end position="338"/>
    </location>
</feature>
<feature type="transmembrane region" description="Helical" evidence="3">
    <location>
        <begin position="344"/>
        <end position="367"/>
    </location>
</feature>
<evidence type="ECO:0000313" key="4">
    <source>
        <dbReference type="EMBL" id="CAD8251412.1"/>
    </source>
</evidence>
<evidence type="ECO:0000256" key="1">
    <source>
        <dbReference type="ARBA" id="ARBA00004141"/>
    </source>
</evidence>
<dbReference type="GO" id="GO:0005230">
    <property type="term" value="F:extracellular ligand-gated monoatomic ion channel activity"/>
    <property type="evidence" value="ECO:0007669"/>
    <property type="project" value="InterPro"/>
</dbReference>
<comment type="subcellular location">
    <subcellularLocation>
        <location evidence="1">Membrane</location>
        <topology evidence="1">Multi-pass membrane protein</topology>
    </subcellularLocation>
</comment>
<reference evidence="4" key="1">
    <citation type="submission" date="2021-01" db="EMBL/GenBank/DDBJ databases">
        <authorList>
            <person name="Corre E."/>
            <person name="Pelletier E."/>
            <person name="Niang G."/>
            <person name="Scheremetjew M."/>
            <person name="Finn R."/>
            <person name="Kale V."/>
            <person name="Holt S."/>
            <person name="Cochrane G."/>
            <person name="Meng A."/>
            <person name="Brown T."/>
            <person name="Cohen L."/>
        </authorList>
    </citation>
    <scope>NUCLEOTIDE SEQUENCE</scope>
    <source>
        <strain evidence="4">CCMP2078</strain>
    </source>
</reference>
<dbReference type="GO" id="GO:0016020">
    <property type="term" value="C:membrane"/>
    <property type="evidence" value="ECO:0007669"/>
    <property type="project" value="UniProtKB-SubCell"/>
</dbReference>